<gene>
    <name evidence="8" type="ORF">ABIE21_002641</name>
</gene>
<sequence length="569" mass="61220">MSIITEPAPAAEEFDCCVVGAGPVGLSLALEAADAGLRVLLLDAGAATPRDNAAAAAARPPGHVVDPTTHAPLELTTGRGIGGSSWLWGGRCVQFDALDFEPRDYIAGSGWPITEADVSPWAAAAAEYLDCGVPTFRSDAAEWDGLSQVSVTKLERWARQPKLAARLGARATEHPGISALCEATVIDIGFDQTGTGVAHLLVLHGRDRVEVRASSFVLACGGLETTRLLLSVQRRLPNHFGGVDGPLGRYYMGHLSGSIANIELTDTSDIRDLDFALDDHNVYVRRRFTFSDRIKRERRLLNTSFYADNPPFYDARHRNATLSLVFLALSIAPIGRRLIAEGIRLRHIGPPPRRYAPHVANIAKRPFRAAGDVVQVLRKRYLSPTRKPGFLLRNPAGIYALHFHAEQVPDADSRVTLNAATSADGQPGLDIDFRYTQQDLDSVLASHRFLDEQLRESGRGRLLYLDAEDDRAAGVRAAATDGFHHIGTTRMSVDASDGVVDGDCRVHGVDNLFIASSGVFRTSGEANPTFLAVCLAVRLARHLAEALAPDGSRPGSGRARGTMNGPASA</sequence>
<comment type="similarity">
    <text evidence="2">Belongs to the GMC oxidoreductase family.</text>
</comment>
<evidence type="ECO:0000256" key="4">
    <source>
        <dbReference type="ARBA" id="ARBA00022827"/>
    </source>
</evidence>
<evidence type="ECO:0000313" key="9">
    <source>
        <dbReference type="Proteomes" id="UP001549257"/>
    </source>
</evidence>
<reference evidence="8 9" key="1">
    <citation type="submission" date="2024-06" db="EMBL/GenBank/DDBJ databases">
        <title>Sorghum-associated microbial communities from plants grown in Nebraska, USA.</title>
        <authorList>
            <person name="Schachtman D."/>
        </authorList>
    </citation>
    <scope>NUCLEOTIDE SEQUENCE [LARGE SCALE GENOMIC DNA]</scope>
    <source>
        <strain evidence="8 9">2857</strain>
    </source>
</reference>
<dbReference type="PANTHER" id="PTHR42784">
    <property type="entry name" value="PYRANOSE 2-OXIDASE"/>
    <property type="match status" value="1"/>
</dbReference>
<comment type="cofactor">
    <cofactor evidence="1">
        <name>FAD</name>
        <dbReference type="ChEBI" id="CHEBI:57692"/>
    </cofactor>
</comment>
<organism evidence="8 9">
    <name type="scientific">Conyzicola nivalis</name>
    <dbReference type="NCBI Taxonomy" id="1477021"/>
    <lineage>
        <taxon>Bacteria</taxon>
        <taxon>Bacillati</taxon>
        <taxon>Actinomycetota</taxon>
        <taxon>Actinomycetes</taxon>
        <taxon>Micrococcales</taxon>
        <taxon>Microbacteriaceae</taxon>
        <taxon>Conyzicola</taxon>
    </lineage>
</organism>
<feature type="compositionally biased region" description="Low complexity" evidence="6">
    <location>
        <begin position="52"/>
        <end position="62"/>
    </location>
</feature>
<dbReference type="PRINTS" id="PR00411">
    <property type="entry name" value="PNDRDTASEI"/>
</dbReference>
<dbReference type="PANTHER" id="PTHR42784:SF1">
    <property type="entry name" value="PYRANOSE 2-OXIDASE"/>
    <property type="match status" value="1"/>
</dbReference>
<proteinExistence type="inferred from homology"/>
<accession>A0ABV2QRN7</accession>
<evidence type="ECO:0000256" key="2">
    <source>
        <dbReference type="ARBA" id="ARBA00010790"/>
    </source>
</evidence>
<evidence type="ECO:0000256" key="5">
    <source>
        <dbReference type="ARBA" id="ARBA00023002"/>
    </source>
</evidence>
<protein>
    <submittedName>
        <fullName evidence="8">Choline dehydrogenase-like flavoprotein</fullName>
    </submittedName>
</protein>
<feature type="domain" description="Glucose-methanol-choline oxidoreductase C-terminal" evidence="7">
    <location>
        <begin position="409"/>
        <end position="536"/>
    </location>
</feature>
<keyword evidence="5" id="KW-0560">Oxidoreductase</keyword>
<comment type="caution">
    <text evidence="8">The sequence shown here is derived from an EMBL/GenBank/DDBJ whole genome shotgun (WGS) entry which is preliminary data.</text>
</comment>
<keyword evidence="4" id="KW-0274">FAD</keyword>
<dbReference type="Gene3D" id="3.50.50.60">
    <property type="entry name" value="FAD/NAD(P)-binding domain"/>
    <property type="match status" value="2"/>
</dbReference>
<dbReference type="Pfam" id="PF05199">
    <property type="entry name" value="GMC_oxred_C"/>
    <property type="match status" value="1"/>
</dbReference>
<feature type="region of interest" description="Disordered" evidence="6">
    <location>
        <begin position="52"/>
        <end position="71"/>
    </location>
</feature>
<keyword evidence="9" id="KW-1185">Reference proteome</keyword>
<dbReference type="InterPro" id="IPR007867">
    <property type="entry name" value="GMC_OxRtase_C"/>
</dbReference>
<evidence type="ECO:0000256" key="1">
    <source>
        <dbReference type="ARBA" id="ARBA00001974"/>
    </source>
</evidence>
<feature type="region of interest" description="Disordered" evidence="6">
    <location>
        <begin position="548"/>
        <end position="569"/>
    </location>
</feature>
<dbReference type="InterPro" id="IPR036188">
    <property type="entry name" value="FAD/NAD-bd_sf"/>
</dbReference>
<dbReference type="Proteomes" id="UP001549257">
    <property type="component" value="Unassembled WGS sequence"/>
</dbReference>
<evidence type="ECO:0000313" key="8">
    <source>
        <dbReference type="EMBL" id="MET4583122.1"/>
    </source>
</evidence>
<dbReference type="SUPFAM" id="SSF51905">
    <property type="entry name" value="FAD/NAD(P)-binding domain"/>
    <property type="match status" value="1"/>
</dbReference>
<dbReference type="InterPro" id="IPR051473">
    <property type="entry name" value="P2Ox-like"/>
</dbReference>
<keyword evidence="3" id="KW-0285">Flavoprotein</keyword>
<evidence type="ECO:0000256" key="3">
    <source>
        <dbReference type="ARBA" id="ARBA00022630"/>
    </source>
</evidence>
<evidence type="ECO:0000259" key="7">
    <source>
        <dbReference type="Pfam" id="PF05199"/>
    </source>
</evidence>
<name>A0ABV2QRN7_9MICO</name>
<evidence type="ECO:0000256" key="6">
    <source>
        <dbReference type="SAM" id="MobiDB-lite"/>
    </source>
</evidence>
<dbReference type="EMBL" id="JBEPSJ010000003">
    <property type="protein sequence ID" value="MET4583122.1"/>
    <property type="molecule type" value="Genomic_DNA"/>
</dbReference>